<keyword evidence="6 8" id="KW-0460">Magnesium</keyword>
<evidence type="ECO:0000313" key="10">
    <source>
        <dbReference type="EMBL" id="NMG45325.1"/>
    </source>
</evidence>
<dbReference type="RefSeq" id="WP_169257166.1">
    <property type="nucleotide sequence ID" value="NZ_WTVN01000028.1"/>
</dbReference>
<dbReference type="EC" id="3.1.-.-" evidence="8"/>
<dbReference type="SMART" id="SM00670">
    <property type="entry name" value="PINc"/>
    <property type="match status" value="1"/>
</dbReference>
<evidence type="ECO:0000313" key="11">
    <source>
        <dbReference type="Proteomes" id="UP000623795"/>
    </source>
</evidence>
<sequence length="132" mass="14296">MRYLLDTNVVIALSKGVPAVVGRLENCAATDIALSPIVMSEIEYGIAKSKRQEHNRRIFDAIMGGFPVVPFDAAAARHYGSLRAELESAGKIIGANDMLIAAQALALGSVLVTDNVREFSRIDGLLVENWLR</sequence>
<evidence type="ECO:0000256" key="1">
    <source>
        <dbReference type="ARBA" id="ARBA00001946"/>
    </source>
</evidence>
<evidence type="ECO:0000259" key="9">
    <source>
        <dbReference type="SMART" id="SM00670"/>
    </source>
</evidence>
<accession>A0ABX1Q1M2</accession>
<keyword evidence="11" id="KW-1185">Reference proteome</keyword>
<dbReference type="CDD" id="cd18745">
    <property type="entry name" value="PIN_VapC4-5_FitB-like"/>
    <property type="match status" value="1"/>
</dbReference>
<dbReference type="PANTHER" id="PTHR33653">
    <property type="entry name" value="RIBONUCLEASE VAPC2"/>
    <property type="match status" value="1"/>
</dbReference>
<keyword evidence="4 8" id="KW-0479">Metal-binding</keyword>
<keyword evidence="8" id="KW-0800">Toxin</keyword>
<dbReference type="Pfam" id="PF01850">
    <property type="entry name" value="PIN"/>
    <property type="match status" value="1"/>
</dbReference>
<dbReference type="Proteomes" id="UP000623795">
    <property type="component" value="Unassembled WGS sequence"/>
</dbReference>
<dbReference type="InterPro" id="IPR029060">
    <property type="entry name" value="PIN-like_dom_sf"/>
</dbReference>
<evidence type="ECO:0000256" key="2">
    <source>
        <dbReference type="ARBA" id="ARBA00022649"/>
    </source>
</evidence>
<gene>
    <name evidence="8" type="primary">vapC</name>
    <name evidence="10" type="ORF">GPA22_16540</name>
</gene>
<dbReference type="InterPro" id="IPR002716">
    <property type="entry name" value="PIN_dom"/>
</dbReference>
<comment type="similarity">
    <text evidence="7 8">Belongs to the PINc/VapC protein family.</text>
</comment>
<keyword evidence="5 8" id="KW-0378">Hydrolase</keyword>
<reference evidence="10 11" key="1">
    <citation type="submission" date="2019-12" db="EMBL/GenBank/DDBJ databases">
        <title>Comparative genomics gives insights into the taxonomy of the Azoarcus-Aromatoleum group and reveals separate origins of nif in the plant-associated Azoarcus and non-plant-associated Aromatoleum sub-groups.</title>
        <authorList>
            <person name="Lafos M."/>
            <person name="Maluk M."/>
            <person name="Batista M."/>
            <person name="Junghare M."/>
            <person name="Carmona M."/>
            <person name="Faoro H."/>
            <person name="Cruz L.M."/>
            <person name="Battistoni F."/>
            <person name="De Souza E."/>
            <person name="Pedrosa F."/>
            <person name="Chen W.-M."/>
            <person name="Poole P.S."/>
            <person name="Dixon R.A."/>
            <person name="James E.K."/>
        </authorList>
    </citation>
    <scope>NUCLEOTIDE SEQUENCE [LARGE SCALE GENOMIC DNA]</scope>
    <source>
        <strain evidence="10 11">Td21</strain>
    </source>
</reference>
<name>A0ABX1Q1M2_9RHOO</name>
<evidence type="ECO:0000256" key="8">
    <source>
        <dbReference type="HAMAP-Rule" id="MF_00265"/>
    </source>
</evidence>
<dbReference type="EMBL" id="WTVN01000028">
    <property type="protein sequence ID" value="NMG45325.1"/>
    <property type="molecule type" value="Genomic_DNA"/>
</dbReference>
<evidence type="ECO:0000256" key="5">
    <source>
        <dbReference type="ARBA" id="ARBA00022801"/>
    </source>
</evidence>
<comment type="function">
    <text evidence="8">Toxic component of a toxin-antitoxin (TA) system. An RNase.</text>
</comment>
<protein>
    <recommendedName>
        <fullName evidence="8">Ribonuclease VapC</fullName>
        <shortName evidence="8">RNase VapC</shortName>
        <ecNumber evidence="8">3.1.-.-</ecNumber>
    </recommendedName>
    <alternativeName>
        <fullName evidence="8">Toxin VapC</fullName>
    </alternativeName>
</protein>
<dbReference type="Gene3D" id="3.40.50.1010">
    <property type="entry name" value="5'-nuclease"/>
    <property type="match status" value="1"/>
</dbReference>
<comment type="caution">
    <text evidence="10">The sequence shown here is derived from an EMBL/GenBank/DDBJ whole genome shotgun (WGS) entry which is preliminary data.</text>
</comment>
<keyword evidence="2 8" id="KW-1277">Toxin-antitoxin system</keyword>
<evidence type="ECO:0000256" key="7">
    <source>
        <dbReference type="ARBA" id="ARBA00038093"/>
    </source>
</evidence>
<organism evidence="10 11">
    <name type="scientific">Aromatoleum toluvorans</name>
    <dbReference type="NCBI Taxonomy" id="92002"/>
    <lineage>
        <taxon>Bacteria</taxon>
        <taxon>Pseudomonadati</taxon>
        <taxon>Pseudomonadota</taxon>
        <taxon>Betaproteobacteria</taxon>
        <taxon>Rhodocyclales</taxon>
        <taxon>Rhodocyclaceae</taxon>
        <taxon>Aromatoleum</taxon>
    </lineage>
</organism>
<dbReference type="HAMAP" id="MF_00265">
    <property type="entry name" value="VapC_Nob1"/>
    <property type="match status" value="1"/>
</dbReference>
<dbReference type="InterPro" id="IPR050556">
    <property type="entry name" value="Type_II_TA_system_RNase"/>
</dbReference>
<evidence type="ECO:0000256" key="3">
    <source>
        <dbReference type="ARBA" id="ARBA00022722"/>
    </source>
</evidence>
<evidence type="ECO:0000256" key="4">
    <source>
        <dbReference type="ARBA" id="ARBA00022723"/>
    </source>
</evidence>
<dbReference type="SUPFAM" id="SSF88723">
    <property type="entry name" value="PIN domain-like"/>
    <property type="match status" value="1"/>
</dbReference>
<keyword evidence="3 8" id="KW-0540">Nuclease</keyword>
<dbReference type="InterPro" id="IPR022907">
    <property type="entry name" value="VapC_family"/>
</dbReference>
<feature type="domain" description="PIN" evidence="9">
    <location>
        <begin position="1"/>
        <end position="120"/>
    </location>
</feature>
<feature type="binding site" evidence="8">
    <location>
        <position position="97"/>
    </location>
    <ligand>
        <name>Mg(2+)</name>
        <dbReference type="ChEBI" id="CHEBI:18420"/>
    </ligand>
</feature>
<comment type="cofactor">
    <cofactor evidence="1 8">
        <name>Mg(2+)</name>
        <dbReference type="ChEBI" id="CHEBI:18420"/>
    </cofactor>
</comment>
<feature type="binding site" evidence="8">
    <location>
        <position position="6"/>
    </location>
    <ligand>
        <name>Mg(2+)</name>
        <dbReference type="ChEBI" id="CHEBI:18420"/>
    </ligand>
</feature>
<dbReference type="PANTHER" id="PTHR33653:SF1">
    <property type="entry name" value="RIBONUCLEASE VAPC2"/>
    <property type="match status" value="1"/>
</dbReference>
<evidence type="ECO:0000256" key="6">
    <source>
        <dbReference type="ARBA" id="ARBA00022842"/>
    </source>
</evidence>
<proteinExistence type="inferred from homology"/>